<gene>
    <name evidence="2" type="ORF">TbgDal_X3070</name>
</gene>
<feature type="region of interest" description="Disordered" evidence="1">
    <location>
        <begin position="1"/>
        <end position="22"/>
    </location>
</feature>
<proteinExistence type="predicted"/>
<dbReference type="RefSeq" id="XP_011777487.1">
    <property type="nucleotide sequence ID" value="XM_011779185.1"/>
</dbReference>
<sequence>MGRGNYTEPAMGAVEPSSSRYTALPPPPPMKAPWLCFIHYVHFAFSTPGEVLPSRSPKSAVTLSLFSNSTNKLLLAVLQSCGWAYNITRSLNNLLSICVGTGP</sequence>
<dbReference type="GeneID" id="23865369"/>
<evidence type="ECO:0000256" key="1">
    <source>
        <dbReference type="SAM" id="MobiDB-lite"/>
    </source>
</evidence>
<evidence type="ECO:0000313" key="3">
    <source>
        <dbReference type="Proteomes" id="UP000002316"/>
    </source>
</evidence>
<dbReference type="EMBL" id="FN554973">
    <property type="protein sequence ID" value="CBH15222.1"/>
    <property type="molecule type" value="Genomic_DNA"/>
</dbReference>
<name>D0A1S9_TRYB9</name>
<organism evidence="2 3">
    <name type="scientific">Trypanosoma brucei gambiense (strain MHOM/CI/86/DAL972)</name>
    <dbReference type="NCBI Taxonomy" id="679716"/>
    <lineage>
        <taxon>Eukaryota</taxon>
        <taxon>Discoba</taxon>
        <taxon>Euglenozoa</taxon>
        <taxon>Kinetoplastea</taxon>
        <taxon>Metakinetoplastina</taxon>
        <taxon>Trypanosomatida</taxon>
        <taxon>Trypanosomatidae</taxon>
        <taxon>Trypanosoma</taxon>
    </lineage>
</organism>
<reference evidence="3" key="1">
    <citation type="journal article" date="2010" name="PLoS Negl. Trop. Dis.">
        <title>The genome sequence of Trypanosoma brucei gambiense, causative agent of chronic human african trypanosomiasis.</title>
        <authorList>
            <person name="Jackson A.P."/>
            <person name="Sanders M."/>
            <person name="Berry A."/>
            <person name="McQuillan J."/>
            <person name="Aslett M.A."/>
            <person name="Quail M.A."/>
            <person name="Chukualim B."/>
            <person name="Capewell P."/>
            <person name="MacLeod A."/>
            <person name="Melville S.E."/>
            <person name="Gibson W."/>
            <person name="Barry J.D."/>
            <person name="Berriman M."/>
            <person name="Hertz-Fowler C."/>
        </authorList>
    </citation>
    <scope>NUCLEOTIDE SEQUENCE [LARGE SCALE GENOMIC DNA]</scope>
    <source>
        <strain evidence="3">MHOM/CI/86/DAL972</strain>
    </source>
</reference>
<accession>D0A1S9</accession>
<protein>
    <submittedName>
        <fullName evidence="2">Uncharacterized protein</fullName>
    </submittedName>
</protein>
<dbReference type="KEGG" id="tbg:TbgDal_X3070"/>
<dbReference type="Proteomes" id="UP000002316">
    <property type="component" value="Chromosome 10"/>
</dbReference>
<evidence type="ECO:0000313" key="2">
    <source>
        <dbReference type="EMBL" id="CBH15222.1"/>
    </source>
</evidence>
<dbReference type="AlphaFoldDB" id="D0A1S9"/>